<evidence type="ECO:0000313" key="2">
    <source>
        <dbReference type="Proteomes" id="UP001396334"/>
    </source>
</evidence>
<gene>
    <name evidence="1" type="ORF">V6N11_025217</name>
</gene>
<keyword evidence="2" id="KW-1185">Reference proteome</keyword>
<name>A0ABR2QPF9_9ROSI</name>
<organism evidence="1 2">
    <name type="scientific">Hibiscus sabdariffa</name>
    <name type="common">roselle</name>
    <dbReference type="NCBI Taxonomy" id="183260"/>
    <lineage>
        <taxon>Eukaryota</taxon>
        <taxon>Viridiplantae</taxon>
        <taxon>Streptophyta</taxon>
        <taxon>Embryophyta</taxon>
        <taxon>Tracheophyta</taxon>
        <taxon>Spermatophyta</taxon>
        <taxon>Magnoliopsida</taxon>
        <taxon>eudicotyledons</taxon>
        <taxon>Gunneridae</taxon>
        <taxon>Pentapetalae</taxon>
        <taxon>rosids</taxon>
        <taxon>malvids</taxon>
        <taxon>Malvales</taxon>
        <taxon>Malvaceae</taxon>
        <taxon>Malvoideae</taxon>
        <taxon>Hibiscus</taxon>
    </lineage>
</organism>
<accession>A0ABR2QPF9</accession>
<protein>
    <submittedName>
        <fullName evidence="1">Uncharacterized protein</fullName>
    </submittedName>
</protein>
<reference evidence="1 2" key="1">
    <citation type="journal article" date="2024" name="G3 (Bethesda)">
        <title>Genome assembly of Hibiscus sabdariffa L. provides insights into metabolisms of medicinal natural products.</title>
        <authorList>
            <person name="Kim T."/>
        </authorList>
    </citation>
    <scope>NUCLEOTIDE SEQUENCE [LARGE SCALE GENOMIC DNA]</scope>
    <source>
        <strain evidence="1">TK-2024</strain>
        <tissue evidence="1">Old leaves</tissue>
    </source>
</reference>
<evidence type="ECO:0000313" key="1">
    <source>
        <dbReference type="EMBL" id="KAK9002545.1"/>
    </source>
</evidence>
<dbReference type="EMBL" id="JBBPBN010000035">
    <property type="protein sequence ID" value="KAK9002545.1"/>
    <property type="molecule type" value="Genomic_DNA"/>
</dbReference>
<dbReference type="Proteomes" id="UP001396334">
    <property type="component" value="Unassembled WGS sequence"/>
</dbReference>
<comment type="caution">
    <text evidence="1">The sequence shown here is derived from an EMBL/GenBank/DDBJ whole genome shotgun (WGS) entry which is preliminary data.</text>
</comment>
<sequence>MFSTVSSFTGKLESSVVSEDVVDLLYTIKVFDLNGNEIPISDLWKDRKVVVSFAHHFGFSHILSYLNHTLFSSSRLNPKKRVQSRSSARFLRLLSVSNTALDSSNGAAIATEFEDPSSSYGRRCSKFKPLEFDSRSRSFGA</sequence>
<proteinExistence type="predicted"/>